<reference evidence="2 3" key="1">
    <citation type="journal article" date="2014" name="Nat. Genet.">
        <title>Genome and transcriptome of the porcine whipworm Trichuris suis.</title>
        <authorList>
            <person name="Jex A.R."/>
            <person name="Nejsum P."/>
            <person name="Schwarz E.M."/>
            <person name="Hu L."/>
            <person name="Young N.D."/>
            <person name="Hall R.S."/>
            <person name="Korhonen P.K."/>
            <person name="Liao S."/>
            <person name="Thamsborg S."/>
            <person name="Xia J."/>
            <person name="Xu P."/>
            <person name="Wang S."/>
            <person name="Scheerlinck J.P."/>
            <person name="Hofmann A."/>
            <person name="Sternberg P.W."/>
            <person name="Wang J."/>
            <person name="Gasser R.B."/>
        </authorList>
    </citation>
    <scope>NUCLEOTIDE SEQUENCE [LARGE SCALE GENOMIC DNA]</scope>
    <source>
        <strain evidence="2">DCEP-RM93F</strain>
        <strain evidence="1">DCEP-RM93M</strain>
    </source>
</reference>
<name>A0A085NJN3_9BILA</name>
<protein>
    <submittedName>
        <fullName evidence="2">Uncharacterized protein</fullName>
    </submittedName>
</protein>
<organism evidence="2">
    <name type="scientific">Trichuris suis</name>
    <name type="common">pig whipworm</name>
    <dbReference type="NCBI Taxonomy" id="68888"/>
    <lineage>
        <taxon>Eukaryota</taxon>
        <taxon>Metazoa</taxon>
        <taxon>Ecdysozoa</taxon>
        <taxon>Nematoda</taxon>
        <taxon>Enoplea</taxon>
        <taxon>Dorylaimia</taxon>
        <taxon>Trichinellida</taxon>
        <taxon>Trichuridae</taxon>
        <taxon>Trichuris</taxon>
    </lineage>
</organism>
<keyword evidence="3" id="KW-1185">Reference proteome</keyword>
<dbReference type="AlphaFoldDB" id="A0A085NJN3"/>
<evidence type="ECO:0000313" key="2">
    <source>
        <dbReference type="EMBL" id="KFD69679.1"/>
    </source>
</evidence>
<dbReference type="Proteomes" id="UP000030764">
    <property type="component" value="Unassembled WGS sequence"/>
</dbReference>
<accession>A0A085NJN3</accession>
<dbReference type="EMBL" id="KL363215">
    <property type="protein sequence ID" value="KFD53548.1"/>
    <property type="molecule type" value="Genomic_DNA"/>
</dbReference>
<sequence>MPSTVRLAIVGAHFIDTNDRSLSYNCPLLLAQVDFRSLRKSASDEQTWALPVLELGSTPQRRLSGRKSTLSEMHSLGNRGVNKQRPAEGALLSATRIFRKNLILLRGTHHLALSTGWLGSPPVQ</sequence>
<evidence type="ECO:0000313" key="3">
    <source>
        <dbReference type="Proteomes" id="UP000030764"/>
    </source>
</evidence>
<dbReference type="EMBL" id="KL367493">
    <property type="protein sequence ID" value="KFD69679.1"/>
    <property type="molecule type" value="Genomic_DNA"/>
</dbReference>
<proteinExistence type="predicted"/>
<gene>
    <name evidence="1" type="ORF">M513_05464</name>
    <name evidence="2" type="ORF">M514_05464</name>
</gene>
<evidence type="ECO:0000313" key="1">
    <source>
        <dbReference type="EMBL" id="KFD53548.1"/>
    </source>
</evidence>
<dbReference type="Proteomes" id="UP000030758">
    <property type="component" value="Unassembled WGS sequence"/>
</dbReference>